<dbReference type="AlphaFoldDB" id="A0AAE3SU00"/>
<sequence length="140" mass="13697">MQDHPTITHAELTLTAAQALIAHGQGIASARGMALSLAVVDRSGHLLAFARMDGAALVTIDVAIGKARTAAFLKAPSKLFEDMINGGTPSMATTPGLLPLQGGMPVLVDGAVAGAVGVSGSSGDGDQAVAAELAGALAAA</sequence>
<dbReference type="PANTHER" id="PTHR34309">
    <property type="entry name" value="SLR1406 PROTEIN"/>
    <property type="match status" value="1"/>
</dbReference>
<proteinExistence type="predicted"/>
<dbReference type="SUPFAM" id="SSF143744">
    <property type="entry name" value="GlcG-like"/>
    <property type="match status" value="1"/>
</dbReference>
<dbReference type="Gene3D" id="3.30.450.150">
    <property type="entry name" value="Haem-degrading domain"/>
    <property type="match status" value="1"/>
</dbReference>
<organism evidence="1 2">
    <name type="scientific">Ectorhizobium quercum</name>
    <dbReference type="NCBI Taxonomy" id="2965071"/>
    <lineage>
        <taxon>Bacteria</taxon>
        <taxon>Pseudomonadati</taxon>
        <taxon>Pseudomonadota</taxon>
        <taxon>Alphaproteobacteria</taxon>
        <taxon>Hyphomicrobiales</taxon>
        <taxon>Rhizobiaceae</taxon>
        <taxon>Ectorhizobium</taxon>
    </lineage>
</organism>
<protein>
    <submittedName>
        <fullName evidence="1">Heme-binding protein</fullName>
    </submittedName>
</protein>
<dbReference type="InterPro" id="IPR052517">
    <property type="entry name" value="GlcG_carb_metab_protein"/>
</dbReference>
<evidence type="ECO:0000313" key="1">
    <source>
        <dbReference type="EMBL" id="MCX8995544.1"/>
    </source>
</evidence>
<dbReference type="EMBL" id="JANFPI010000001">
    <property type="protein sequence ID" value="MCX8995544.1"/>
    <property type="molecule type" value="Genomic_DNA"/>
</dbReference>
<dbReference type="RefSeq" id="WP_306409324.1">
    <property type="nucleotide sequence ID" value="NZ_JANFPI010000001.1"/>
</dbReference>
<dbReference type="Pfam" id="PF03928">
    <property type="entry name" value="HbpS-like"/>
    <property type="match status" value="1"/>
</dbReference>
<comment type="caution">
    <text evidence="1">The sequence shown here is derived from an EMBL/GenBank/DDBJ whole genome shotgun (WGS) entry which is preliminary data.</text>
</comment>
<gene>
    <name evidence="1" type="ORF">NOF55_00295</name>
</gene>
<accession>A0AAE3SU00</accession>
<keyword evidence="2" id="KW-1185">Reference proteome</keyword>
<dbReference type="InterPro" id="IPR038084">
    <property type="entry name" value="PduO/GlcC-like_sf"/>
</dbReference>
<evidence type="ECO:0000313" key="2">
    <source>
        <dbReference type="Proteomes" id="UP001208771"/>
    </source>
</evidence>
<dbReference type="InterPro" id="IPR005624">
    <property type="entry name" value="PduO/GlcC-like"/>
</dbReference>
<reference evidence="1" key="1">
    <citation type="submission" date="2022-07" db="EMBL/GenBank/DDBJ databases">
        <title>Ectorhizobium quercum gen.nov., sp. nov.</title>
        <authorList>
            <person name="Ma T."/>
            <person name="Li Y."/>
        </authorList>
    </citation>
    <scope>NUCLEOTIDE SEQUENCE</scope>
    <source>
        <strain evidence="1">BDR2-2</strain>
    </source>
</reference>
<dbReference type="Proteomes" id="UP001208771">
    <property type="component" value="Unassembled WGS sequence"/>
</dbReference>
<dbReference type="PANTHER" id="PTHR34309:SF1">
    <property type="entry name" value="PROTEIN GLCG"/>
    <property type="match status" value="1"/>
</dbReference>
<name>A0AAE3SU00_9HYPH</name>